<dbReference type="PANTHER" id="PTHR42850">
    <property type="entry name" value="METALLOPHOSPHOESTERASE"/>
    <property type="match status" value="1"/>
</dbReference>
<proteinExistence type="predicted"/>
<sequence>MLDVRSLTLDKTKRIIVTSDIHANLELFKKLLNKVNFTEDDYLFINGDLCEKGPNSLEVVEYVRNLMTVNQNVFLTKGNCDVVFRYVFNNLQGIIPYMKRQPYSILNEMINIYGKTIDDFADLKELSKFYRENFGELIDWLESLPNAYETEDFIIVHAALENINDWKETKDEYSLYTYAFGESEHQANKNVIVGHWPVVNYRATDISSHNPLIDLNKRIISIDGGNQIKPDGQLNALIFENGEYSFTFVDELTKEMMIPEDFEDTTGRKGTVTYPNYEINILEREKFFTLCENKNLAIKQWIKNEYLSEEGEKVVCKDDLSTTFLSVSKGERVKVVDDQCEGYTLVKKQTGEIGWVPKM</sequence>
<dbReference type="InterPro" id="IPR050126">
    <property type="entry name" value="Ap4A_hydrolase"/>
</dbReference>
<dbReference type="InterPro" id="IPR036028">
    <property type="entry name" value="SH3-like_dom_sf"/>
</dbReference>
<evidence type="ECO:0000256" key="1">
    <source>
        <dbReference type="ARBA" id="ARBA00022443"/>
    </source>
</evidence>
<comment type="caution">
    <text evidence="3">The sequence shown here is derived from an EMBL/GenBank/DDBJ whole genome shotgun (WGS) entry which is preliminary data.</text>
</comment>
<keyword evidence="1" id="KW-0728">SH3 domain</keyword>
<protein>
    <submittedName>
        <fullName evidence="3">Metallophosphoesterase</fullName>
    </submittedName>
</protein>
<dbReference type="Gene3D" id="3.60.21.10">
    <property type="match status" value="1"/>
</dbReference>
<organism evidence="3 4">
    <name type="scientific">Robertmurraya mangrovi</name>
    <dbReference type="NCBI Taxonomy" id="3098077"/>
    <lineage>
        <taxon>Bacteria</taxon>
        <taxon>Bacillati</taxon>
        <taxon>Bacillota</taxon>
        <taxon>Bacilli</taxon>
        <taxon>Bacillales</taxon>
        <taxon>Bacillaceae</taxon>
        <taxon>Robertmurraya</taxon>
    </lineage>
</organism>
<feature type="domain" description="SH3" evidence="2">
    <location>
        <begin position="309"/>
        <end position="359"/>
    </location>
</feature>
<gene>
    <name evidence="3" type="ORF">SM124_14130</name>
</gene>
<keyword evidence="4" id="KW-1185">Reference proteome</keyword>
<dbReference type="SUPFAM" id="SSF50044">
    <property type="entry name" value="SH3-domain"/>
    <property type="match status" value="1"/>
</dbReference>
<dbReference type="Pfam" id="PF00149">
    <property type="entry name" value="Metallophos"/>
    <property type="match status" value="1"/>
</dbReference>
<dbReference type="EMBL" id="JAXOFX010000009">
    <property type="protein sequence ID" value="MDZ5472867.1"/>
    <property type="molecule type" value="Genomic_DNA"/>
</dbReference>
<dbReference type="SUPFAM" id="SSF56300">
    <property type="entry name" value="Metallo-dependent phosphatases"/>
    <property type="match status" value="1"/>
</dbReference>
<reference evidence="3 4" key="1">
    <citation type="submission" date="2023-11" db="EMBL/GenBank/DDBJ databases">
        <title>Bacillus jintuensis, isolated from a mudflat on the Beibu Gulf coast.</title>
        <authorList>
            <person name="Li M."/>
        </authorList>
    </citation>
    <scope>NUCLEOTIDE SEQUENCE [LARGE SCALE GENOMIC DNA]</scope>
    <source>
        <strain evidence="3 4">31A1R</strain>
    </source>
</reference>
<dbReference type="InterPro" id="IPR029052">
    <property type="entry name" value="Metallo-depent_PP-like"/>
</dbReference>
<dbReference type="RefSeq" id="WP_322447167.1">
    <property type="nucleotide sequence ID" value="NZ_JAXOFX010000009.1"/>
</dbReference>
<name>A0ABU5J0J0_9BACI</name>
<accession>A0ABU5J0J0</accession>
<evidence type="ECO:0000259" key="2">
    <source>
        <dbReference type="PROSITE" id="PS50002"/>
    </source>
</evidence>
<dbReference type="InterPro" id="IPR004843">
    <property type="entry name" value="Calcineurin-like_PHP"/>
</dbReference>
<dbReference type="Proteomes" id="UP001290455">
    <property type="component" value="Unassembled WGS sequence"/>
</dbReference>
<dbReference type="PROSITE" id="PS50002">
    <property type="entry name" value="SH3"/>
    <property type="match status" value="1"/>
</dbReference>
<evidence type="ECO:0000313" key="3">
    <source>
        <dbReference type="EMBL" id="MDZ5472867.1"/>
    </source>
</evidence>
<dbReference type="PANTHER" id="PTHR42850:SF4">
    <property type="entry name" value="ZINC-DEPENDENT ENDOPOLYPHOSPHATASE"/>
    <property type="match status" value="1"/>
</dbReference>
<evidence type="ECO:0000313" key="4">
    <source>
        <dbReference type="Proteomes" id="UP001290455"/>
    </source>
</evidence>
<dbReference type="InterPro" id="IPR001452">
    <property type="entry name" value="SH3_domain"/>
</dbReference>